<evidence type="ECO:0000313" key="2">
    <source>
        <dbReference type="EMBL" id="EFJ08959.1"/>
    </source>
</evidence>
<dbReference type="InterPro" id="IPR029061">
    <property type="entry name" value="THDP-binding"/>
</dbReference>
<dbReference type="Proteomes" id="UP000001514">
    <property type="component" value="Unassembled WGS sequence"/>
</dbReference>
<accession>D8T343</accession>
<dbReference type="eggNOG" id="KOG4166">
    <property type="taxonomic scope" value="Eukaryota"/>
</dbReference>
<feature type="compositionally biased region" description="Basic and acidic residues" evidence="1">
    <location>
        <begin position="266"/>
        <end position="275"/>
    </location>
</feature>
<keyword evidence="3" id="KW-1185">Reference proteome</keyword>
<organism evidence="3">
    <name type="scientific">Selaginella moellendorffii</name>
    <name type="common">Spikemoss</name>
    <dbReference type="NCBI Taxonomy" id="88036"/>
    <lineage>
        <taxon>Eukaryota</taxon>
        <taxon>Viridiplantae</taxon>
        <taxon>Streptophyta</taxon>
        <taxon>Embryophyta</taxon>
        <taxon>Tracheophyta</taxon>
        <taxon>Lycopodiopsida</taxon>
        <taxon>Selaginellales</taxon>
        <taxon>Selaginellaceae</taxon>
        <taxon>Selaginella</taxon>
    </lineage>
</organism>
<dbReference type="HOGENOM" id="CLU_1013380_0_0_1"/>
<feature type="region of interest" description="Disordered" evidence="1">
    <location>
        <begin position="225"/>
        <end position="275"/>
    </location>
</feature>
<dbReference type="AlphaFoldDB" id="D8T343"/>
<dbReference type="KEGG" id="smo:SELMODRAFT_428520"/>
<dbReference type="STRING" id="88036.D8T343"/>
<evidence type="ECO:0000256" key="1">
    <source>
        <dbReference type="SAM" id="MobiDB-lite"/>
    </source>
</evidence>
<protein>
    <submittedName>
        <fullName evidence="2">Uncharacterized protein</fullName>
    </submittedName>
</protein>
<feature type="compositionally biased region" description="Polar residues" evidence="1">
    <location>
        <begin position="228"/>
        <end position="247"/>
    </location>
</feature>
<dbReference type="InParanoid" id="D8T343"/>
<reference evidence="2 3" key="1">
    <citation type="journal article" date="2011" name="Science">
        <title>The Selaginella genome identifies genetic changes associated with the evolution of vascular plants.</title>
        <authorList>
            <person name="Banks J.A."/>
            <person name="Nishiyama T."/>
            <person name="Hasebe M."/>
            <person name="Bowman J.L."/>
            <person name="Gribskov M."/>
            <person name="dePamphilis C."/>
            <person name="Albert V.A."/>
            <person name="Aono N."/>
            <person name="Aoyama T."/>
            <person name="Ambrose B.A."/>
            <person name="Ashton N.W."/>
            <person name="Axtell M.J."/>
            <person name="Barker E."/>
            <person name="Barker M.S."/>
            <person name="Bennetzen J.L."/>
            <person name="Bonawitz N.D."/>
            <person name="Chapple C."/>
            <person name="Cheng C."/>
            <person name="Correa L.G."/>
            <person name="Dacre M."/>
            <person name="DeBarry J."/>
            <person name="Dreyer I."/>
            <person name="Elias M."/>
            <person name="Engstrom E.M."/>
            <person name="Estelle M."/>
            <person name="Feng L."/>
            <person name="Finet C."/>
            <person name="Floyd S.K."/>
            <person name="Frommer W.B."/>
            <person name="Fujita T."/>
            <person name="Gramzow L."/>
            <person name="Gutensohn M."/>
            <person name="Harholt J."/>
            <person name="Hattori M."/>
            <person name="Heyl A."/>
            <person name="Hirai T."/>
            <person name="Hiwatashi Y."/>
            <person name="Ishikawa M."/>
            <person name="Iwata M."/>
            <person name="Karol K.G."/>
            <person name="Koehler B."/>
            <person name="Kolukisaoglu U."/>
            <person name="Kubo M."/>
            <person name="Kurata T."/>
            <person name="Lalonde S."/>
            <person name="Li K."/>
            <person name="Li Y."/>
            <person name="Litt A."/>
            <person name="Lyons E."/>
            <person name="Manning G."/>
            <person name="Maruyama T."/>
            <person name="Michael T.P."/>
            <person name="Mikami K."/>
            <person name="Miyazaki S."/>
            <person name="Morinaga S."/>
            <person name="Murata T."/>
            <person name="Mueller-Roeber B."/>
            <person name="Nelson D.R."/>
            <person name="Obara M."/>
            <person name="Oguri Y."/>
            <person name="Olmstead R.G."/>
            <person name="Onodera N."/>
            <person name="Petersen B.L."/>
            <person name="Pils B."/>
            <person name="Prigge M."/>
            <person name="Rensing S.A."/>
            <person name="Riano-Pachon D.M."/>
            <person name="Roberts A.W."/>
            <person name="Sato Y."/>
            <person name="Scheller H.V."/>
            <person name="Schulz B."/>
            <person name="Schulz C."/>
            <person name="Shakirov E.V."/>
            <person name="Shibagaki N."/>
            <person name="Shinohara N."/>
            <person name="Shippen D.E."/>
            <person name="Soerensen I."/>
            <person name="Sotooka R."/>
            <person name="Sugimoto N."/>
            <person name="Sugita M."/>
            <person name="Sumikawa N."/>
            <person name="Tanurdzic M."/>
            <person name="Theissen G."/>
            <person name="Ulvskov P."/>
            <person name="Wakazuki S."/>
            <person name="Weng J.K."/>
            <person name="Willats W.W."/>
            <person name="Wipf D."/>
            <person name="Wolf P.G."/>
            <person name="Yang L."/>
            <person name="Zimmer A.D."/>
            <person name="Zhu Q."/>
            <person name="Mitros T."/>
            <person name="Hellsten U."/>
            <person name="Loque D."/>
            <person name="Otillar R."/>
            <person name="Salamov A."/>
            <person name="Schmutz J."/>
            <person name="Shapiro H."/>
            <person name="Lindquist E."/>
            <person name="Lucas S."/>
            <person name="Rokhsar D."/>
            <person name="Grigoriev I.V."/>
        </authorList>
    </citation>
    <scope>NUCLEOTIDE SEQUENCE [LARGE SCALE GENOMIC DNA]</scope>
</reference>
<dbReference type="Gramene" id="EFJ08959">
    <property type="protein sequence ID" value="EFJ08959"/>
    <property type="gene ID" value="SELMODRAFT_428520"/>
</dbReference>
<sequence length="275" mass="31057">MAAFWRAMRFGLPAAPAAAAASHGIPTIPSFIFCTLGAGHNPRREAPVLNNQHLGMVAQWEDRFYKANRAHTYLGDLDAEAEVYPDFRKFADACKCFKSIEKIKADKEEENTFSCQCWVLIAAVTFVERTTDFLPFVTSYEPEVDRKLGELKGQVKDLTYLLWQRVSLFAQSKFFEFLQCFGLSSETLQAHRCHFPQLQPTSFQSPGNVDPTYCSQVVIREESKETETSLTRDSGKHGQQQCSSLTSHRIDREPTSPSNLHPRPLTTEKAKAKAK</sequence>
<dbReference type="Gene3D" id="3.40.50.970">
    <property type="match status" value="1"/>
</dbReference>
<dbReference type="SUPFAM" id="SSF52518">
    <property type="entry name" value="Thiamin diphosphate-binding fold (THDP-binding)"/>
    <property type="match status" value="1"/>
</dbReference>
<gene>
    <name evidence="2" type="ORF">SELMODRAFT_428520</name>
</gene>
<evidence type="ECO:0000313" key="3">
    <source>
        <dbReference type="Proteomes" id="UP000001514"/>
    </source>
</evidence>
<name>D8T343_SELML</name>
<dbReference type="EMBL" id="GL377667">
    <property type="protein sequence ID" value="EFJ08959.1"/>
    <property type="molecule type" value="Genomic_DNA"/>
</dbReference>
<proteinExistence type="predicted"/>